<comment type="caution">
    <text evidence="2">The sequence shown here is derived from an EMBL/GenBank/DDBJ whole genome shotgun (WGS) entry which is preliminary data.</text>
</comment>
<proteinExistence type="predicted"/>
<evidence type="ECO:0000313" key="3">
    <source>
        <dbReference type="Proteomes" id="UP000700596"/>
    </source>
</evidence>
<reference evidence="2" key="1">
    <citation type="journal article" date="2021" name="Nat. Commun.">
        <title>Genetic determinants of endophytism in the Arabidopsis root mycobiome.</title>
        <authorList>
            <person name="Mesny F."/>
            <person name="Miyauchi S."/>
            <person name="Thiergart T."/>
            <person name="Pickel B."/>
            <person name="Atanasova L."/>
            <person name="Karlsson M."/>
            <person name="Huettel B."/>
            <person name="Barry K.W."/>
            <person name="Haridas S."/>
            <person name="Chen C."/>
            <person name="Bauer D."/>
            <person name="Andreopoulos W."/>
            <person name="Pangilinan J."/>
            <person name="LaButti K."/>
            <person name="Riley R."/>
            <person name="Lipzen A."/>
            <person name="Clum A."/>
            <person name="Drula E."/>
            <person name="Henrissat B."/>
            <person name="Kohler A."/>
            <person name="Grigoriev I.V."/>
            <person name="Martin F.M."/>
            <person name="Hacquard S."/>
        </authorList>
    </citation>
    <scope>NUCLEOTIDE SEQUENCE</scope>
    <source>
        <strain evidence="2">MPI-CAGE-CH-0243</strain>
    </source>
</reference>
<feature type="compositionally biased region" description="Basic and acidic residues" evidence="1">
    <location>
        <begin position="58"/>
        <end position="70"/>
    </location>
</feature>
<protein>
    <submittedName>
        <fullName evidence="2">Uncharacterized protein</fullName>
    </submittedName>
</protein>
<keyword evidence="3" id="KW-1185">Reference proteome</keyword>
<organism evidence="2 3">
    <name type="scientific">Dendryphion nanum</name>
    <dbReference type="NCBI Taxonomy" id="256645"/>
    <lineage>
        <taxon>Eukaryota</taxon>
        <taxon>Fungi</taxon>
        <taxon>Dikarya</taxon>
        <taxon>Ascomycota</taxon>
        <taxon>Pezizomycotina</taxon>
        <taxon>Dothideomycetes</taxon>
        <taxon>Pleosporomycetidae</taxon>
        <taxon>Pleosporales</taxon>
        <taxon>Torulaceae</taxon>
        <taxon>Dendryphion</taxon>
    </lineage>
</organism>
<dbReference type="AlphaFoldDB" id="A0A9P9D254"/>
<evidence type="ECO:0000256" key="1">
    <source>
        <dbReference type="SAM" id="MobiDB-lite"/>
    </source>
</evidence>
<feature type="compositionally biased region" description="Polar residues" evidence="1">
    <location>
        <begin position="122"/>
        <end position="149"/>
    </location>
</feature>
<name>A0A9P9D254_9PLEO</name>
<feature type="compositionally biased region" description="Low complexity" evidence="1">
    <location>
        <begin position="47"/>
        <end position="57"/>
    </location>
</feature>
<dbReference type="EMBL" id="JAGMWT010000025">
    <property type="protein sequence ID" value="KAH7111056.1"/>
    <property type="molecule type" value="Genomic_DNA"/>
</dbReference>
<feature type="region of interest" description="Disordered" evidence="1">
    <location>
        <begin position="106"/>
        <end position="150"/>
    </location>
</feature>
<feature type="region of interest" description="Disordered" evidence="1">
    <location>
        <begin position="1"/>
        <end position="90"/>
    </location>
</feature>
<dbReference type="Proteomes" id="UP000700596">
    <property type="component" value="Unassembled WGS sequence"/>
</dbReference>
<gene>
    <name evidence="2" type="ORF">B0J11DRAFT_512233</name>
</gene>
<accession>A0A9P9D254</accession>
<sequence>MQLGSPIGTYLLTRSSRERASTRHTKVPSSPLLPPNIHRFGYPTRTVKSIVSSPSSSKEGRQTAKNDNTPKRYCLRPNQPTNLQEDRSPYSFDHLRFPHFSKACRVDSRKRNEPDTDYDPPSETSTPKSSDRSPSAISSQLSDALSTESFGLEYRRTPDSIMIDIAKFKQIG</sequence>
<evidence type="ECO:0000313" key="2">
    <source>
        <dbReference type="EMBL" id="KAH7111056.1"/>
    </source>
</evidence>